<feature type="region of interest" description="Disordered" evidence="1">
    <location>
        <begin position="1"/>
        <end position="66"/>
    </location>
</feature>
<name>S8FK73_FOMSC</name>
<proteinExistence type="predicted"/>
<keyword evidence="2" id="KW-1133">Transmembrane helix</keyword>
<dbReference type="HOGENOM" id="CLU_491778_0_0_1"/>
<feature type="compositionally biased region" description="Low complexity" evidence="1">
    <location>
        <begin position="51"/>
        <end position="65"/>
    </location>
</feature>
<keyword evidence="4" id="KW-1185">Reference proteome</keyword>
<keyword evidence="2" id="KW-0472">Membrane</keyword>
<evidence type="ECO:0000256" key="1">
    <source>
        <dbReference type="SAM" id="MobiDB-lite"/>
    </source>
</evidence>
<dbReference type="InParanoid" id="S8FK73"/>
<reference evidence="3 4" key="1">
    <citation type="journal article" date="2012" name="Science">
        <title>The Paleozoic origin of enzymatic lignin decomposition reconstructed from 31 fungal genomes.</title>
        <authorList>
            <person name="Floudas D."/>
            <person name="Binder M."/>
            <person name="Riley R."/>
            <person name="Barry K."/>
            <person name="Blanchette R.A."/>
            <person name="Henrissat B."/>
            <person name="Martinez A.T."/>
            <person name="Otillar R."/>
            <person name="Spatafora J.W."/>
            <person name="Yadav J.S."/>
            <person name="Aerts A."/>
            <person name="Benoit I."/>
            <person name="Boyd A."/>
            <person name="Carlson A."/>
            <person name="Copeland A."/>
            <person name="Coutinho P.M."/>
            <person name="de Vries R.P."/>
            <person name="Ferreira P."/>
            <person name="Findley K."/>
            <person name="Foster B."/>
            <person name="Gaskell J."/>
            <person name="Glotzer D."/>
            <person name="Gorecki P."/>
            <person name="Heitman J."/>
            <person name="Hesse C."/>
            <person name="Hori C."/>
            <person name="Igarashi K."/>
            <person name="Jurgens J.A."/>
            <person name="Kallen N."/>
            <person name="Kersten P."/>
            <person name="Kohler A."/>
            <person name="Kuees U."/>
            <person name="Kumar T.K.A."/>
            <person name="Kuo A."/>
            <person name="LaButti K."/>
            <person name="Larrondo L.F."/>
            <person name="Lindquist E."/>
            <person name="Ling A."/>
            <person name="Lombard V."/>
            <person name="Lucas S."/>
            <person name="Lundell T."/>
            <person name="Martin R."/>
            <person name="McLaughlin D.J."/>
            <person name="Morgenstern I."/>
            <person name="Morin E."/>
            <person name="Murat C."/>
            <person name="Nagy L.G."/>
            <person name="Nolan M."/>
            <person name="Ohm R.A."/>
            <person name="Patyshakuliyeva A."/>
            <person name="Rokas A."/>
            <person name="Ruiz-Duenas F.J."/>
            <person name="Sabat G."/>
            <person name="Salamov A."/>
            <person name="Samejima M."/>
            <person name="Schmutz J."/>
            <person name="Slot J.C."/>
            <person name="St John F."/>
            <person name="Stenlid J."/>
            <person name="Sun H."/>
            <person name="Sun S."/>
            <person name="Syed K."/>
            <person name="Tsang A."/>
            <person name="Wiebenga A."/>
            <person name="Young D."/>
            <person name="Pisabarro A."/>
            <person name="Eastwood D.C."/>
            <person name="Martin F."/>
            <person name="Cullen D."/>
            <person name="Grigoriev I.V."/>
            <person name="Hibbett D.S."/>
        </authorList>
    </citation>
    <scope>NUCLEOTIDE SEQUENCE</scope>
    <source>
        <strain evidence="4">FP-58527</strain>
    </source>
</reference>
<dbReference type="OrthoDB" id="2797373at2759"/>
<feature type="transmembrane region" description="Helical" evidence="2">
    <location>
        <begin position="138"/>
        <end position="161"/>
    </location>
</feature>
<sequence>MDPPSSPRPGSASPGTEPSLPHAEVVPPPTLPYVEYTEDHPSGEADRLLPTASSSESASSNGSTGMLSRLTRALPSAPLLRCIRFEYPAFRWHRLGGVRLPEDEEAPAPEAAGQELKPPSRFAGCYASIKKRQFQLRWWHYLVILFVILAATVPPIVVAAVRRARRHSWTPKPVEHVCYQTTEFTLRLDEPHAHFGRQEYLYKATMSFGVGAHVPHFALSAQDSHGVVRFVLDNSTAVHGRERNIIVDVAAYFDDWNAFRNDMVVCHNSPYATTVTSEIYSRDRYNRYPRSRSAFEVTVRLPAGSDVSPVDLHDITARFKDMEVIVENLGDRVTFDSLNFMTQNAPVHVESLTARSSIKISASNAPIRGSFKAPTIGLSSTNGEINVNASGVAGKPGDDWRHSVRLFSSNRPITANVALLLNWDQAWVNSYPIEVRTSNAPVTLNVSLPNGSGGTVPPPYSVTTSTSHAPSVVTLPDVFVGHFSLNQWDGWQQPVVHFDPEHDPAGRAMRISDLSDRSVSGDVEIRDASPSPGFWKPIARANVWATHGDIDLYI</sequence>
<organism evidence="3 4">
    <name type="scientific">Fomitopsis schrenkii</name>
    <name type="common">Brown rot fungus</name>
    <dbReference type="NCBI Taxonomy" id="2126942"/>
    <lineage>
        <taxon>Eukaryota</taxon>
        <taxon>Fungi</taxon>
        <taxon>Dikarya</taxon>
        <taxon>Basidiomycota</taxon>
        <taxon>Agaricomycotina</taxon>
        <taxon>Agaricomycetes</taxon>
        <taxon>Polyporales</taxon>
        <taxon>Fomitopsis</taxon>
    </lineage>
</organism>
<evidence type="ECO:0000313" key="3">
    <source>
        <dbReference type="EMBL" id="EPS98704.1"/>
    </source>
</evidence>
<gene>
    <name evidence="3" type="ORF">FOMPIDRAFT_1061240</name>
</gene>
<evidence type="ECO:0000313" key="4">
    <source>
        <dbReference type="Proteomes" id="UP000015241"/>
    </source>
</evidence>
<dbReference type="Proteomes" id="UP000015241">
    <property type="component" value="Unassembled WGS sequence"/>
</dbReference>
<dbReference type="STRING" id="743788.S8FK73"/>
<dbReference type="EMBL" id="KE504163">
    <property type="protein sequence ID" value="EPS98704.1"/>
    <property type="molecule type" value="Genomic_DNA"/>
</dbReference>
<accession>S8FK73</accession>
<dbReference type="AlphaFoldDB" id="S8FK73"/>
<feature type="compositionally biased region" description="Basic and acidic residues" evidence="1">
    <location>
        <begin position="37"/>
        <end position="47"/>
    </location>
</feature>
<protein>
    <submittedName>
        <fullName evidence="3">Uncharacterized protein</fullName>
    </submittedName>
</protein>
<keyword evidence="2" id="KW-0812">Transmembrane</keyword>
<evidence type="ECO:0000256" key="2">
    <source>
        <dbReference type="SAM" id="Phobius"/>
    </source>
</evidence>